<comment type="caution">
    <text evidence="1">The sequence shown here is derived from an EMBL/GenBank/DDBJ whole genome shotgun (WGS) entry which is preliminary data.</text>
</comment>
<sequence length="104" mass="12358">MSDSEYEKTAWTELTTSPTVRVLKFDGSNIEPSDIIDCLLAFEVATKKSFTLRNFHEYFHFEELIRQKYRHVRSSFQYSYNDEHHILSIEDHFRLNTTGVCTPF</sequence>
<keyword evidence="2" id="KW-1185">Reference proteome</keyword>
<accession>A0A9P1I9U7</accession>
<dbReference type="AlphaFoldDB" id="A0A9P1I9U7"/>
<gene>
    <name evidence="1" type="ORF">CAMP_LOCUS2893</name>
</gene>
<dbReference type="Proteomes" id="UP001152747">
    <property type="component" value="Unassembled WGS sequence"/>
</dbReference>
<reference evidence="1" key="1">
    <citation type="submission" date="2022-11" db="EMBL/GenBank/DDBJ databases">
        <authorList>
            <person name="Kikuchi T."/>
        </authorList>
    </citation>
    <scope>NUCLEOTIDE SEQUENCE</scope>
    <source>
        <strain evidence="1">PS1010</strain>
    </source>
</reference>
<organism evidence="1 2">
    <name type="scientific">Caenorhabditis angaria</name>
    <dbReference type="NCBI Taxonomy" id="860376"/>
    <lineage>
        <taxon>Eukaryota</taxon>
        <taxon>Metazoa</taxon>
        <taxon>Ecdysozoa</taxon>
        <taxon>Nematoda</taxon>
        <taxon>Chromadorea</taxon>
        <taxon>Rhabditida</taxon>
        <taxon>Rhabditina</taxon>
        <taxon>Rhabditomorpha</taxon>
        <taxon>Rhabditoidea</taxon>
        <taxon>Rhabditidae</taxon>
        <taxon>Peloderinae</taxon>
        <taxon>Caenorhabditis</taxon>
    </lineage>
</organism>
<proteinExistence type="predicted"/>
<protein>
    <submittedName>
        <fullName evidence="1">Uncharacterized protein</fullName>
    </submittedName>
</protein>
<dbReference type="EMBL" id="CANHGI010000001">
    <property type="protein sequence ID" value="CAI5440256.1"/>
    <property type="molecule type" value="Genomic_DNA"/>
</dbReference>
<evidence type="ECO:0000313" key="2">
    <source>
        <dbReference type="Proteomes" id="UP001152747"/>
    </source>
</evidence>
<evidence type="ECO:0000313" key="1">
    <source>
        <dbReference type="EMBL" id="CAI5440256.1"/>
    </source>
</evidence>
<name>A0A9P1I9U7_9PELO</name>